<dbReference type="CDD" id="cd06912">
    <property type="entry name" value="GT_MraY_like"/>
    <property type="match status" value="1"/>
</dbReference>
<feature type="transmembrane region" description="Helical" evidence="8">
    <location>
        <begin position="302"/>
        <end position="320"/>
    </location>
</feature>
<keyword evidence="5 8" id="KW-1133">Transmembrane helix</keyword>
<keyword evidence="3 9" id="KW-0808">Transferase</keyword>
<keyword evidence="2" id="KW-1003">Cell membrane</keyword>
<feature type="binding site" evidence="7">
    <location>
        <position position="154"/>
    </location>
    <ligand>
        <name>Mg(2+)</name>
        <dbReference type="ChEBI" id="CHEBI:18420"/>
    </ligand>
</feature>
<comment type="cofactor">
    <cofactor evidence="7">
        <name>Mg(2+)</name>
        <dbReference type="ChEBI" id="CHEBI:18420"/>
    </cofactor>
</comment>
<comment type="subcellular location">
    <subcellularLocation>
        <location evidence="1">Cell membrane</location>
        <topology evidence="1">Multi-pass membrane protein</topology>
    </subcellularLocation>
</comment>
<reference evidence="9 10" key="1">
    <citation type="submission" date="2018-08" db="EMBL/GenBank/DDBJ databases">
        <title>Genome analysis of the thermophilic bacterium of the candidate phylum Aminicenantes from deep subsurface aquifer revealed its physiology and ecological role.</title>
        <authorList>
            <person name="Kadnikov V.V."/>
            <person name="Mardanov A.V."/>
            <person name="Beletsky A.V."/>
            <person name="Karnachuk O.V."/>
            <person name="Ravin N.V."/>
        </authorList>
    </citation>
    <scope>NUCLEOTIDE SEQUENCE [LARGE SCALE GENOMIC DNA]</scope>
    <source>
        <strain evidence="9">BY38</strain>
    </source>
</reference>
<keyword evidence="7" id="KW-0460">Magnesium</keyword>
<evidence type="ECO:0000256" key="3">
    <source>
        <dbReference type="ARBA" id="ARBA00022679"/>
    </source>
</evidence>
<dbReference type="GO" id="GO:0005886">
    <property type="term" value="C:plasma membrane"/>
    <property type="evidence" value="ECO:0007669"/>
    <property type="project" value="UniProtKB-SubCell"/>
</dbReference>
<comment type="caution">
    <text evidence="9">The sequence shown here is derived from an EMBL/GenBank/DDBJ whole genome shotgun (WGS) entry which is preliminary data.</text>
</comment>
<dbReference type="PANTHER" id="PTHR22926:SF3">
    <property type="entry name" value="UNDECAPRENYL-PHOSPHATE ALPHA-N-ACETYLGLUCOSAMINYL 1-PHOSPHATE TRANSFERASE"/>
    <property type="match status" value="1"/>
</dbReference>
<dbReference type="Pfam" id="PF00953">
    <property type="entry name" value="Glycos_transf_4"/>
    <property type="match status" value="1"/>
</dbReference>
<gene>
    <name evidence="9" type="ORF">OP8BY_2367</name>
</gene>
<evidence type="ECO:0000256" key="4">
    <source>
        <dbReference type="ARBA" id="ARBA00022692"/>
    </source>
</evidence>
<dbReference type="AlphaFoldDB" id="A0A3E2BJ83"/>
<sequence>MLVKIGFLTLLLSTILCFIFIILSRNNGKFLDNHNGVQNIHKSDVPRIGGLAILISLSVGLIIFFMRFKDLKYISLLLSALPITLVGLYEDVKHKLSPRFRLLISFISALVAIFLLEAYIIRTGLFFLDYLVHYKIISVIFSAIAIAGITNAINIIDGLNGLSSGTAMILLTAIGYMAFKFQDFFLLSIITLMGAAILGFFIWNYPYGRIFLGDGGAYIIGFILAVTSILLVKRNPTISPWAPILVLIYPAFETLFSIYRRKFKKRKNPIIADTLHLHSLFYRRVIPFLFNGNINQGSNNPATSPFLWILCSFSIVPAVMFMHKTLLLIMCSFLFIFIYLYLYKSIINFKFSNFLRRVANGNNKR</sequence>
<evidence type="ECO:0000256" key="6">
    <source>
        <dbReference type="ARBA" id="ARBA00023136"/>
    </source>
</evidence>
<evidence type="ECO:0000313" key="9">
    <source>
        <dbReference type="EMBL" id="RFT14790.1"/>
    </source>
</evidence>
<feature type="binding site" evidence="7">
    <location>
        <position position="214"/>
    </location>
    <ligand>
        <name>Mg(2+)</name>
        <dbReference type="ChEBI" id="CHEBI:18420"/>
    </ligand>
</feature>
<feature type="transmembrane region" description="Helical" evidence="8">
    <location>
        <begin position="71"/>
        <end position="90"/>
    </location>
</feature>
<evidence type="ECO:0000256" key="5">
    <source>
        <dbReference type="ARBA" id="ARBA00022989"/>
    </source>
</evidence>
<feature type="transmembrane region" description="Helical" evidence="8">
    <location>
        <begin position="45"/>
        <end position="65"/>
    </location>
</feature>
<feature type="transmembrane region" description="Helical" evidence="8">
    <location>
        <begin position="215"/>
        <end position="232"/>
    </location>
</feature>
<dbReference type="InterPro" id="IPR000715">
    <property type="entry name" value="Glycosyl_transferase_4"/>
</dbReference>
<keyword evidence="4 8" id="KW-0812">Transmembrane</keyword>
<keyword evidence="6 8" id="KW-0472">Membrane</keyword>
<feature type="transmembrane region" description="Helical" evidence="8">
    <location>
        <begin position="159"/>
        <end position="178"/>
    </location>
</feature>
<name>A0A3E2BJ83_9BACT</name>
<keyword evidence="7" id="KW-0479">Metal-binding</keyword>
<feature type="transmembrane region" description="Helical" evidence="8">
    <location>
        <begin position="184"/>
        <end position="203"/>
    </location>
</feature>
<dbReference type="GO" id="GO:0046872">
    <property type="term" value="F:metal ion binding"/>
    <property type="evidence" value="ECO:0007669"/>
    <property type="project" value="UniProtKB-KW"/>
</dbReference>
<feature type="transmembrane region" description="Helical" evidence="8">
    <location>
        <begin position="102"/>
        <end position="121"/>
    </location>
</feature>
<feature type="transmembrane region" description="Helical" evidence="8">
    <location>
        <begin position="6"/>
        <end position="24"/>
    </location>
</feature>
<dbReference type="PANTHER" id="PTHR22926">
    <property type="entry name" value="PHOSPHO-N-ACETYLMURAMOYL-PENTAPEPTIDE-TRANSFERASE"/>
    <property type="match status" value="1"/>
</dbReference>
<proteinExistence type="predicted"/>
<feature type="transmembrane region" description="Helical" evidence="8">
    <location>
        <begin position="133"/>
        <end position="152"/>
    </location>
</feature>
<dbReference type="Proteomes" id="UP000257323">
    <property type="component" value="Unassembled WGS sequence"/>
</dbReference>
<dbReference type="EMBL" id="QUAH01000019">
    <property type="protein sequence ID" value="RFT14790.1"/>
    <property type="molecule type" value="Genomic_DNA"/>
</dbReference>
<feature type="transmembrane region" description="Helical" evidence="8">
    <location>
        <begin position="238"/>
        <end position="259"/>
    </location>
</feature>
<dbReference type="GO" id="GO:0016780">
    <property type="term" value="F:phosphotransferase activity, for other substituted phosphate groups"/>
    <property type="evidence" value="ECO:0007669"/>
    <property type="project" value="InterPro"/>
</dbReference>
<feature type="transmembrane region" description="Helical" evidence="8">
    <location>
        <begin position="326"/>
        <end position="343"/>
    </location>
</feature>
<evidence type="ECO:0000256" key="2">
    <source>
        <dbReference type="ARBA" id="ARBA00022475"/>
    </source>
</evidence>
<evidence type="ECO:0000256" key="1">
    <source>
        <dbReference type="ARBA" id="ARBA00004651"/>
    </source>
</evidence>
<evidence type="ECO:0000256" key="7">
    <source>
        <dbReference type="PIRSR" id="PIRSR600715-1"/>
    </source>
</evidence>
<organism evidence="9 10">
    <name type="scientific">Candidatus Saccharicenans subterraneus</name>
    <dbReference type="NCBI Taxonomy" id="2508984"/>
    <lineage>
        <taxon>Bacteria</taxon>
        <taxon>Candidatus Aminicenantota</taxon>
        <taxon>Candidatus Aminicenantia</taxon>
        <taxon>Candidatus Aminicenantales</taxon>
        <taxon>Candidatus Saccharicenantaceae</taxon>
        <taxon>Candidatus Saccharicenans</taxon>
    </lineage>
</organism>
<dbReference type="GO" id="GO:0071555">
    <property type="term" value="P:cell wall organization"/>
    <property type="evidence" value="ECO:0007669"/>
    <property type="project" value="TreeGrafter"/>
</dbReference>
<dbReference type="GO" id="GO:0044038">
    <property type="term" value="P:cell wall macromolecule biosynthetic process"/>
    <property type="evidence" value="ECO:0007669"/>
    <property type="project" value="TreeGrafter"/>
</dbReference>
<protein>
    <submittedName>
        <fullName evidence="9">Undecaprenyl-phosphate N-acetylglucosaminyl 1-phosphate transferase</fullName>
    </submittedName>
</protein>
<evidence type="ECO:0000256" key="8">
    <source>
        <dbReference type="SAM" id="Phobius"/>
    </source>
</evidence>
<accession>A0A3E2BJ83</accession>
<evidence type="ECO:0000313" key="10">
    <source>
        <dbReference type="Proteomes" id="UP000257323"/>
    </source>
</evidence>
<dbReference type="GO" id="GO:0009103">
    <property type="term" value="P:lipopolysaccharide biosynthetic process"/>
    <property type="evidence" value="ECO:0007669"/>
    <property type="project" value="TreeGrafter"/>
</dbReference>